<dbReference type="InterPro" id="IPR010016">
    <property type="entry name" value="PxpB"/>
</dbReference>
<dbReference type="InterPro" id="IPR003833">
    <property type="entry name" value="CT_C_D"/>
</dbReference>
<keyword evidence="6" id="KW-1185">Reference proteome</keyword>
<evidence type="ECO:0000256" key="2">
    <source>
        <dbReference type="ARBA" id="ARBA00022801"/>
    </source>
</evidence>
<comment type="caution">
    <text evidence="5">The sequence shown here is derived from an EMBL/GenBank/DDBJ whole genome shotgun (WGS) entry which is preliminary data.</text>
</comment>
<feature type="domain" description="Carboxyltransferase" evidence="4">
    <location>
        <begin position="1"/>
        <end position="171"/>
    </location>
</feature>
<protein>
    <recommendedName>
        <fullName evidence="4">Carboxyltransferase domain-containing protein</fullName>
    </recommendedName>
</protein>
<evidence type="ECO:0000313" key="6">
    <source>
        <dbReference type="Proteomes" id="UP000035009"/>
    </source>
</evidence>
<gene>
    <name evidence="5" type="ORF">GM1_015_01040</name>
</gene>
<dbReference type="GO" id="GO:0005524">
    <property type="term" value="F:ATP binding"/>
    <property type="evidence" value="ECO:0007669"/>
    <property type="project" value="UniProtKB-KW"/>
</dbReference>
<evidence type="ECO:0000313" key="5">
    <source>
        <dbReference type="EMBL" id="GAC80228.1"/>
    </source>
</evidence>
<dbReference type="SMART" id="SM00796">
    <property type="entry name" value="AHS1"/>
    <property type="match status" value="1"/>
</dbReference>
<accession>M3VBG6</accession>
<evidence type="ECO:0000256" key="1">
    <source>
        <dbReference type="ARBA" id="ARBA00022741"/>
    </source>
</evidence>
<organism evidence="5 6">
    <name type="scientific">Gordonia malaquae NBRC 108250</name>
    <dbReference type="NCBI Taxonomy" id="1223542"/>
    <lineage>
        <taxon>Bacteria</taxon>
        <taxon>Bacillati</taxon>
        <taxon>Actinomycetota</taxon>
        <taxon>Actinomycetes</taxon>
        <taxon>Mycobacteriales</taxon>
        <taxon>Gordoniaceae</taxon>
        <taxon>Gordonia</taxon>
    </lineage>
</organism>
<keyword evidence="2" id="KW-0378">Hydrolase</keyword>
<keyword evidence="3" id="KW-0067">ATP-binding</keyword>
<dbReference type="Gene3D" id="2.40.100.10">
    <property type="entry name" value="Cyclophilin-like"/>
    <property type="match status" value="1"/>
</dbReference>
<sequence length="187" mass="19384">MSDVVACAETVLVEALPGTGLNELGVRRVVHDLLASAVPDSDEGGSSVRSAIVIPVRYDGADLSSAADAAGCSTDRLVLAHTHLTWTVQFMGFAPGFGYLVPEDGSDPSLTAVFNGLPRREESRPRVPAGSVAVAAGYSAVYPRVSPGGWHLLGVTDTVLWDSTAAPPSVLSAGARVRFVRAEEVIG</sequence>
<reference evidence="5 6" key="1">
    <citation type="submission" date="2013-02" db="EMBL/GenBank/DDBJ databases">
        <title>Whole genome shotgun sequence of Gordonia malaquae NBRC 108250.</title>
        <authorList>
            <person name="Yoshida I."/>
            <person name="Hosoyama A."/>
            <person name="Tsuchikane K."/>
            <person name="Ando Y."/>
            <person name="Baba S."/>
            <person name="Ohji S."/>
            <person name="Hamada M."/>
            <person name="Tamura T."/>
            <person name="Yamazoe A."/>
            <person name="Yamazaki S."/>
            <person name="Fujita N."/>
        </authorList>
    </citation>
    <scope>NUCLEOTIDE SEQUENCE [LARGE SCALE GENOMIC DNA]</scope>
    <source>
        <strain evidence="5 6">NBRC 108250</strain>
    </source>
</reference>
<dbReference type="Proteomes" id="UP000035009">
    <property type="component" value="Unassembled WGS sequence"/>
</dbReference>
<dbReference type="EMBL" id="BAOP01000015">
    <property type="protein sequence ID" value="GAC80228.1"/>
    <property type="molecule type" value="Genomic_DNA"/>
</dbReference>
<evidence type="ECO:0000256" key="3">
    <source>
        <dbReference type="ARBA" id="ARBA00022840"/>
    </source>
</evidence>
<name>M3VBG6_GORML</name>
<dbReference type="GO" id="GO:0016787">
    <property type="term" value="F:hydrolase activity"/>
    <property type="evidence" value="ECO:0007669"/>
    <property type="project" value="UniProtKB-KW"/>
</dbReference>
<proteinExistence type="predicted"/>
<dbReference type="PANTHER" id="PTHR34698:SF2">
    <property type="entry name" value="5-OXOPROLINASE SUBUNIT B"/>
    <property type="match status" value="1"/>
</dbReference>
<dbReference type="InterPro" id="IPR029000">
    <property type="entry name" value="Cyclophilin-like_dom_sf"/>
</dbReference>
<dbReference type="SUPFAM" id="SSF50891">
    <property type="entry name" value="Cyclophilin-like"/>
    <property type="match status" value="1"/>
</dbReference>
<dbReference type="Pfam" id="PF02682">
    <property type="entry name" value="CT_C_D"/>
    <property type="match status" value="1"/>
</dbReference>
<dbReference type="STRING" id="410332.SAMN04488550_1008"/>
<evidence type="ECO:0000259" key="4">
    <source>
        <dbReference type="SMART" id="SM00796"/>
    </source>
</evidence>
<dbReference type="eggNOG" id="COG2049">
    <property type="taxonomic scope" value="Bacteria"/>
</dbReference>
<dbReference type="AlphaFoldDB" id="M3VBG6"/>
<keyword evidence="1" id="KW-0547">Nucleotide-binding</keyword>
<dbReference type="PANTHER" id="PTHR34698">
    <property type="entry name" value="5-OXOPROLINASE SUBUNIT B"/>
    <property type="match status" value="1"/>
</dbReference>